<dbReference type="Gene3D" id="3.90.1150.200">
    <property type="match status" value="1"/>
</dbReference>
<evidence type="ECO:0000313" key="2">
    <source>
        <dbReference type="EMBL" id="MFD2921598.1"/>
    </source>
</evidence>
<dbReference type="RefSeq" id="WP_386102219.1">
    <property type="nucleotide sequence ID" value="NZ_JBHUOZ010000003.1"/>
</dbReference>
<name>A0ABW6A8G1_9BACT</name>
<feature type="domain" description="YdhG-like" evidence="1">
    <location>
        <begin position="18"/>
        <end position="103"/>
    </location>
</feature>
<dbReference type="InterPro" id="IPR014922">
    <property type="entry name" value="YdhG-like"/>
</dbReference>
<reference evidence="3" key="1">
    <citation type="journal article" date="2019" name="Int. J. Syst. Evol. Microbiol.">
        <title>The Global Catalogue of Microorganisms (GCM) 10K type strain sequencing project: providing services to taxonomists for standard genome sequencing and annotation.</title>
        <authorList>
            <consortium name="The Broad Institute Genomics Platform"/>
            <consortium name="The Broad Institute Genome Sequencing Center for Infectious Disease"/>
            <person name="Wu L."/>
            <person name="Ma J."/>
        </authorList>
    </citation>
    <scope>NUCLEOTIDE SEQUENCE [LARGE SCALE GENOMIC DNA]</scope>
    <source>
        <strain evidence="3">KCTC 23299</strain>
    </source>
</reference>
<protein>
    <submittedName>
        <fullName evidence="2">YdeI family protein</fullName>
    </submittedName>
</protein>
<organism evidence="2 3">
    <name type="scientific">Terrimonas rubra</name>
    <dbReference type="NCBI Taxonomy" id="1035890"/>
    <lineage>
        <taxon>Bacteria</taxon>
        <taxon>Pseudomonadati</taxon>
        <taxon>Bacteroidota</taxon>
        <taxon>Chitinophagia</taxon>
        <taxon>Chitinophagales</taxon>
        <taxon>Chitinophagaceae</taxon>
        <taxon>Terrimonas</taxon>
    </lineage>
</organism>
<evidence type="ECO:0000259" key="1">
    <source>
        <dbReference type="Pfam" id="PF08818"/>
    </source>
</evidence>
<dbReference type="Pfam" id="PF08818">
    <property type="entry name" value="DUF1801"/>
    <property type="match status" value="1"/>
</dbReference>
<dbReference type="EMBL" id="JBHUOZ010000003">
    <property type="protein sequence ID" value="MFD2921598.1"/>
    <property type="molecule type" value="Genomic_DNA"/>
</dbReference>
<proteinExistence type="predicted"/>
<evidence type="ECO:0000313" key="3">
    <source>
        <dbReference type="Proteomes" id="UP001597511"/>
    </source>
</evidence>
<comment type="caution">
    <text evidence="2">The sequence shown here is derived from an EMBL/GenBank/DDBJ whole genome shotgun (WGS) entry which is preliminary data.</text>
</comment>
<keyword evidence="3" id="KW-1185">Reference proteome</keyword>
<accession>A0ABW6A8G1</accession>
<sequence length="187" mass="21543">MSRTNNWLEETELVISVLDNTEMEKAVKWGGDVYTINGKNVVSYGGFTNHFSIWFYNGVFLTDPDKVLLNANEAKTKALRQWRITDVKELDKKKLRAYVLEAIKNEKEGKSWKPQRSAALTIPASLQKAFKKYKGLKTAFNTLPPYKQKDYIEHFTTAKKEETNLARVEKSIPLILQGIGLHDKYKK</sequence>
<dbReference type="Pfam" id="PF13376">
    <property type="entry name" value="OmdA"/>
    <property type="match status" value="1"/>
</dbReference>
<dbReference type="Proteomes" id="UP001597511">
    <property type="component" value="Unassembled WGS sequence"/>
</dbReference>
<dbReference type="SUPFAM" id="SSF159888">
    <property type="entry name" value="YdhG-like"/>
    <property type="match status" value="1"/>
</dbReference>
<gene>
    <name evidence="2" type="ORF">ACFS6H_17905</name>
</gene>